<reference evidence="3" key="1">
    <citation type="journal article" date="2012" name="PLoS Genet.">
        <title>Comparative analysis of the genomes of two field isolates of the rice blast fungus Magnaporthe oryzae.</title>
        <authorList>
            <person name="Xue M."/>
            <person name="Yang J."/>
            <person name="Li Z."/>
            <person name="Hu S."/>
            <person name="Yao N."/>
            <person name="Dean R.A."/>
            <person name="Zhao W."/>
            <person name="Shen M."/>
            <person name="Zhang H."/>
            <person name="Li C."/>
            <person name="Liu L."/>
            <person name="Cao L."/>
            <person name="Xu X."/>
            <person name="Xing Y."/>
            <person name="Hsiang T."/>
            <person name="Zhang Z."/>
            <person name="Xu J.R."/>
            <person name="Peng Y.L."/>
        </authorList>
    </citation>
    <scope>NUCLEOTIDE SEQUENCE</scope>
    <source>
        <strain evidence="3">Y34</strain>
    </source>
</reference>
<feature type="region of interest" description="Disordered" evidence="1">
    <location>
        <begin position="323"/>
        <end position="344"/>
    </location>
</feature>
<dbReference type="AlphaFoldDB" id="A0AA97NPV5"/>
<evidence type="ECO:0000256" key="1">
    <source>
        <dbReference type="SAM" id="MobiDB-lite"/>
    </source>
</evidence>
<protein>
    <submittedName>
        <fullName evidence="3">Uncharacterized protein</fullName>
    </submittedName>
</protein>
<keyword evidence="2" id="KW-0472">Membrane</keyword>
<evidence type="ECO:0000256" key="2">
    <source>
        <dbReference type="SAM" id="Phobius"/>
    </source>
</evidence>
<gene>
    <name evidence="3" type="ORF">OOU_Y34scaffold00790g18</name>
</gene>
<feature type="region of interest" description="Disordered" evidence="1">
    <location>
        <begin position="1"/>
        <end position="20"/>
    </location>
</feature>
<proteinExistence type="predicted"/>
<keyword evidence="2" id="KW-1133">Transmembrane helix</keyword>
<evidence type="ECO:0000313" key="3">
    <source>
        <dbReference type="EMBL" id="ELQ34190.1"/>
    </source>
</evidence>
<dbReference type="Proteomes" id="UP000011086">
    <property type="component" value="Unassembled WGS sequence"/>
</dbReference>
<sequence>MHVDQDYAVEASTHEQSRDSNIAEDSMPAYYGSRAFEMSLDLPEPDGRKIRHVRMVISLWLEFKKYSAREPRSAAEPSSPVCFARFGEEGGYASRLYLAMAPSTSLLALRDAAMTNNITVSDSQKNSSSSSNDSTTWVLIAIIVGLVALIAISVFVILRMLRLRERRRLQQRQQQQQYGQDDDHQACDETGRLSPYLHAAPPQQRKLSKLSEADRRSWGEYVEQEQRAMMIRKSLASRSAEFPGGRRHHSDSVSSSDSDSSFVEPSLVASRPTTSSEAMLAAAAPQGNSDVGIDQEKDEEEQQFPAGGLRDDWKAFEAQLHLDKSLARDTHPAAAGRGVESERV</sequence>
<dbReference type="EMBL" id="JH793103">
    <property type="protein sequence ID" value="ELQ34190.1"/>
    <property type="molecule type" value="Genomic_DNA"/>
</dbReference>
<name>A0AA97NPV5_PYRO3</name>
<organism evidence="3">
    <name type="scientific">Pyricularia oryzae (strain Y34)</name>
    <name type="common">Rice blast fungus</name>
    <name type="synonym">Magnaporthe oryzae</name>
    <dbReference type="NCBI Taxonomy" id="1143189"/>
    <lineage>
        <taxon>Eukaryota</taxon>
        <taxon>Fungi</taxon>
        <taxon>Dikarya</taxon>
        <taxon>Ascomycota</taxon>
        <taxon>Pezizomycotina</taxon>
        <taxon>Sordariomycetes</taxon>
        <taxon>Sordariomycetidae</taxon>
        <taxon>Magnaporthales</taxon>
        <taxon>Pyriculariaceae</taxon>
        <taxon>Pyricularia</taxon>
    </lineage>
</organism>
<feature type="transmembrane region" description="Helical" evidence="2">
    <location>
        <begin position="137"/>
        <end position="158"/>
    </location>
</feature>
<accession>A0AA97NPV5</accession>
<feature type="region of interest" description="Disordered" evidence="1">
    <location>
        <begin position="237"/>
        <end position="310"/>
    </location>
</feature>
<feature type="compositionally biased region" description="Low complexity" evidence="1">
    <location>
        <begin position="252"/>
        <end position="261"/>
    </location>
</feature>
<keyword evidence="2" id="KW-0812">Transmembrane</keyword>